<evidence type="ECO:0000259" key="7">
    <source>
        <dbReference type="Pfam" id="PF22536"/>
    </source>
</evidence>
<dbReference type="Pfam" id="PF05645">
    <property type="entry name" value="RNA_pol_Rpc82"/>
    <property type="match status" value="1"/>
</dbReference>
<evidence type="ECO:0000256" key="3">
    <source>
        <dbReference type="ARBA" id="ARBA00023242"/>
    </source>
</evidence>
<feature type="domain" description="DNA-directed RNA polymerase III subunit RPC3 winged-helix" evidence="7">
    <location>
        <begin position="493"/>
        <end position="565"/>
    </location>
</feature>
<comment type="subcellular location">
    <subcellularLocation>
        <location evidence="1 4">Nucleus</location>
    </subcellularLocation>
</comment>
<dbReference type="GO" id="GO:0003697">
    <property type="term" value="F:single-stranded DNA binding"/>
    <property type="evidence" value="ECO:0007669"/>
    <property type="project" value="UniProtKB-UniRule"/>
</dbReference>
<evidence type="ECO:0000256" key="2">
    <source>
        <dbReference type="ARBA" id="ARBA00023163"/>
    </source>
</evidence>
<comment type="caution">
    <text evidence="8">The sequence shown here is derived from an EMBL/GenBank/DDBJ whole genome shotgun (WGS) entry which is preliminary data.</text>
</comment>
<comment type="similarity">
    <text evidence="4">Belongs to the RNA polymerase beta chain family.</text>
</comment>
<dbReference type="InterPro" id="IPR039748">
    <property type="entry name" value="RPC3"/>
</dbReference>
<dbReference type="GO" id="GO:0005666">
    <property type="term" value="C:RNA polymerase III complex"/>
    <property type="evidence" value="ECO:0007669"/>
    <property type="project" value="UniProtKB-UniRule"/>
</dbReference>
<evidence type="ECO:0000313" key="8">
    <source>
        <dbReference type="EMBL" id="CAD6505706.1"/>
    </source>
</evidence>
<name>A0A9W4DSC2_BLUGR</name>
<dbReference type="AlphaFoldDB" id="A0A9W4DSC2"/>
<reference evidence="8" key="1">
    <citation type="submission" date="2020-10" db="EMBL/GenBank/DDBJ databases">
        <authorList>
            <person name="Muller C M."/>
        </authorList>
    </citation>
    <scope>NUCLEOTIDE SEQUENCE</scope>
    <source>
        <strain evidence="8">THUN-12</strain>
    </source>
</reference>
<dbReference type="PANTHER" id="PTHR12949:SF0">
    <property type="entry name" value="DNA-DIRECTED RNA POLYMERASE III SUBUNIT RPC3"/>
    <property type="match status" value="1"/>
</dbReference>
<dbReference type="InterPro" id="IPR055207">
    <property type="entry name" value="POLR3C_WHD"/>
</dbReference>
<dbReference type="GO" id="GO:0006351">
    <property type="term" value="P:DNA-templated transcription"/>
    <property type="evidence" value="ECO:0007669"/>
    <property type="project" value="InterPro"/>
</dbReference>
<accession>A0A9W4DSC2</accession>
<dbReference type="EMBL" id="CAJHIT010000009">
    <property type="protein sequence ID" value="CAD6505706.1"/>
    <property type="molecule type" value="Genomic_DNA"/>
</dbReference>
<keyword evidence="3 4" id="KW-0539">Nucleus</keyword>
<sequence length="653" mass="74871">AKNALELYAILVDETYGELTSRIFTVLLRRGRQQIPLIAKHTRLSPRQLRHGLVVLIQQNLIFYSTDADTGVTHYEANHSAAYALLRSGKIMETVEDRFGAVAKDVVQNLLLLGHTKIADLEGAYEAQQKNLKENVDSQDDSQIIGMTERTNKAQLRNLDKICSVGQLHSIMLRLLQAGVVEEVAEHMFCSPTDTYNKIEREVLQLYYGGDTKGSKQKEELKIRVKTRLQSLRSDAKSWRSKGKKRQYENSNLVGLNNIAKPTPLSNDIEINSDHHYEDLGLQLNPQMIVRINYDKCIVFLRSHKLTVSAKERIGETTSIIYREALKLIEDRIARCQLDPNIDLPVDQADILRFTTIELTATLKSSIDTKSGIAKLDADGFAGLISDEDSDSEDEQTININGKRIYNHIPKDQAEQRPAIKGQLRSPIFGKRTTINASDSRENRAQQIKNHLSLLAADEFKFLRKCGNGGMGEWTIDFEEVVDRLREAEIDSATLENFGNSGQRLARLLRKYGKLDEKQLPNIALLKQKDVRTKLAEMQMAGVVDIQEVPRDANRTIHRTIFLWYFDKQRVSEMLLDNVFRMMTRVFQRLENERKKAREVLDLTQRSDVRNQKPAEYLDKDQLYQLNDYQTKEEKLLIQLSRLDELVGIFHDY</sequence>
<feature type="domain" description="RNA polymerase III Rpc82 C -terminal" evidence="5">
    <location>
        <begin position="171"/>
        <end position="485"/>
    </location>
</feature>
<comment type="subunit">
    <text evidence="4">Component of the RNA polymerase III (Pol III) complex consisting of 17 subunits.</text>
</comment>
<keyword evidence="4" id="KW-0240">DNA-directed RNA polymerase</keyword>
<gene>
    <name evidence="8" type="ORF">BGTH12_LOCUS7064</name>
</gene>
<dbReference type="InterPro" id="IPR008806">
    <property type="entry name" value="RNA_pol_III_Rpc82_C"/>
</dbReference>
<dbReference type="Pfam" id="PF08221">
    <property type="entry name" value="HTH_9"/>
    <property type="match status" value="1"/>
</dbReference>
<dbReference type="Proteomes" id="UP000683417">
    <property type="component" value="Unassembled WGS sequence"/>
</dbReference>
<dbReference type="PANTHER" id="PTHR12949">
    <property type="entry name" value="RNA POLYMERASE III DNA DIRECTED -RELATED"/>
    <property type="match status" value="1"/>
</dbReference>
<evidence type="ECO:0000256" key="1">
    <source>
        <dbReference type="ARBA" id="ARBA00004123"/>
    </source>
</evidence>
<evidence type="ECO:0000259" key="6">
    <source>
        <dbReference type="Pfam" id="PF08221"/>
    </source>
</evidence>
<feature type="domain" description="RNA polymerase III subunit RPC82-related helix-turn-helix" evidence="6">
    <location>
        <begin position="6"/>
        <end position="66"/>
    </location>
</feature>
<dbReference type="InterPro" id="IPR013197">
    <property type="entry name" value="RNA_pol_III_RPC82-rel_HTH"/>
</dbReference>
<organism evidence="8 9">
    <name type="scientific">Blumeria graminis f. sp. triticale</name>
    <dbReference type="NCBI Taxonomy" id="1689686"/>
    <lineage>
        <taxon>Eukaryota</taxon>
        <taxon>Fungi</taxon>
        <taxon>Dikarya</taxon>
        <taxon>Ascomycota</taxon>
        <taxon>Pezizomycotina</taxon>
        <taxon>Leotiomycetes</taxon>
        <taxon>Erysiphales</taxon>
        <taxon>Erysiphaceae</taxon>
        <taxon>Blumeria</taxon>
    </lineage>
</organism>
<comment type="function">
    <text evidence="4">DNA-dependent RNA polymerase catalyzes the transcription of DNA into RNA using the four ribonucleoside triphosphates as substrates. Specific core component of RNA polymerase III which synthesizes small RNAs, such as 5S rRNA and tRNAs.</text>
</comment>
<feature type="non-terminal residue" evidence="8">
    <location>
        <position position="653"/>
    </location>
</feature>
<evidence type="ECO:0000259" key="5">
    <source>
        <dbReference type="Pfam" id="PF05645"/>
    </source>
</evidence>
<protein>
    <recommendedName>
        <fullName evidence="4">DNA-directed RNA polymerase III subunit RPC3</fullName>
        <shortName evidence="4">RNA polymerase III subunit C3</shortName>
    </recommendedName>
</protein>
<evidence type="ECO:0000313" key="9">
    <source>
        <dbReference type="Proteomes" id="UP000683417"/>
    </source>
</evidence>
<evidence type="ECO:0000256" key="4">
    <source>
        <dbReference type="RuleBase" id="RU367076"/>
    </source>
</evidence>
<proteinExistence type="inferred from homology"/>
<keyword evidence="2 4" id="KW-0804">Transcription</keyword>
<dbReference type="Pfam" id="PF22536">
    <property type="entry name" value="WHD_POLR3C"/>
    <property type="match status" value="1"/>
</dbReference>